<evidence type="ECO:0000313" key="2">
    <source>
        <dbReference type="Proteomes" id="UP001239111"/>
    </source>
</evidence>
<dbReference type="EMBL" id="CM056741">
    <property type="protein sequence ID" value="KAJ8687782.1"/>
    <property type="molecule type" value="Genomic_DNA"/>
</dbReference>
<sequence length="911" mass="103376">MRNIYDTNPRAFIERILPVAAAAFDQAPRYPRFAGHHINRSPHPTVVHVLYHDLRLCDGSVIAPDIVLTTASCVFGFWNKKLSVVVTTKSEEYLLYYVTNVDYHPDLCLSQGRDDLAILKLDEPINKNEFPLAKLPTSKARIPLGSHVVTYRWTEFGNQDDIRLQDTREEVVRIRECTDYFTDMEERLFCTVSRVPDDVTHQMTGGPSMFNGYQVGIVTAERVSPHEYVFFTNVTHYLDWIHGTIAHFSSFSGNTTAFYPLSATDLKFYSNVRKPPAPNERDLVFAVAITNQAGHMVCVGTIISTDMVLTTARCAKKGLKTLKVRVVSINYVEGFKQYDVTKVYVHPQFDEMQFPHVHDLAILVVKSKFEFGVVAGKIEKIGWRGQRDPGSPALLYGYGRKFAPRLMYLAVMDSDECNWVHEKIGGLTEVAPVGSDQVSRYRRFVGHHINVSAHPTVVHVLYEDLRVCDGSIIAPDIILTTASCVLGFWNKKLSVAVPKGGENFSHHYVTNVDYHPEFSSSERCNELAILKLAEPIDKNEFFLAKLPTSKARIPADSHVITYRWTEFGNHDVIHLQDTREKVTNIWECTDYFTKMEKRLFCTESRVPDDVTHQMTGGPSMFNGYQVGIVISERVYPHEFVFLVNVTNYLDWINETSSRLSSFNRDTTAFYPPSATDLKFYSDARDISVSDKQDFVFTVAITNKTTGRMVCVASIISTDMVLTTARCAKKGFKDVKVRVVSVNYVEGFREYDVTKIYLHPQFDETQFPHVHDLAILTIKPKLNLGVVADKIEKIGWSNQVDVTKPALVYGYRQKFTPRLVATTVLDKDECDWMYEKIGGLTEGLICVRSRHGMCGHAAGEPVIFDDQMIGIMTAISNECADVRHPAVLINVTDNLEWIKKRLSFLNVKEEYL</sequence>
<name>A0ACC2PWM0_9HYME</name>
<organism evidence="1 2">
    <name type="scientific">Eretmocerus hayati</name>
    <dbReference type="NCBI Taxonomy" id="131215"/>
    <lineage>
        <taxon>Eukaryota</taxon>
        <taxon>Metazoa</taxon>
        <taxon>Ecdysozoa</taxon>
        <taxon>Arthropoda</taxon>
        <taxon>Hexapoda</taxon>
        <taxon>Insecta</taxon>
        <taxon>Pterygota</taxon>
        <taxon>Neoptera</taxon>
        <taxon>Endopterygota</taxon>
        <taxon>Hymenoptera</taxon>
        <taxon>Apocrita</taxon>
        <taxon>Proctotrupomorpha</taxon>
        <taxon>Chalcidoidea</taxon>
        <taxon>Aphelinidae</taxon>
        <taxon>Aphelininae</taxon>
        <taxon>Eretmocerus</taxon>
    </lineage>
</organism>
<dbReference type="Proteomes" id="UP001239111">
    <property type="component" value="Chromosome 1"/>
</dbReference>
<accession>A0ACC2PWM0</accession>
<reference evidence="1" key="1">
    <citation type="submission" date="2023-04" db="EMBL/GenBank/DDBJ databases">
        <title>A chromosome-level genome assembly of the parasitoid wasp Eretmocerus hayati.</title>
        <authorList>
            <person name="Zhong Y."/>
            <person name="Liu S."/>
            <person name="Liu Y."/>
        </authorList>
    </citation>
    <scope>NUCLEOTIDE SEQUENCE</scope>
    <source>
        <strain evidence="1">ZJU_SS_LIU_2023</strain>
    </source>
</reference>
<comment type="caution">
    <text evidence="1">The sequence shown here is derived from an EMBL/GenBank/DDBJ whole genome shotgun (WGS) entry which is preliminary data.</text>
</comment>
<evidence type="ECO:0000313" key="1">
    <source>
        <dbReference type="EMBL" id="KAJ8687782.1"/>
    </source>
</evidence>
<protein>
    <submittedName>
        <fullName evidence="1">Uncharacterized protein</fullName>
    </submittedName>
</protein>
<gene>
    <name evidence="1" type="ORF">QAD02_023576</name>
</gene>
<proteinExistence type="predicted"/>
<keyword evidence="2" id="KW-1185">Reference proteome</keyword>